<dbReference type="Pfam" id="PF08592">
    <property type="entry name" value="Anthrone_oxy"/>
    <property type="match status" value="1"/>
</dbReference>
<dbReference type="Proteomes" id="UP000308530">
    <property type="component" value="Chromosome"/>
</dbReference>
<keyword evidence="1" id="KW-0812">Transmembrane</keyword>
<gene>
    <name evidence="2" type="ORF">FE840_011090</name>
</gene>
<name>A0ABX6QND2_9HYPH</name>
<evidence type="ECO:0000256" key="1">
    <source>
        <dbReference type="SAM" id="Phobius"/>
    </source>
</evidence>
<keyword evidence="1" id="KW-0472">Membrane</keyword>
<keyword evidence="3" id="KW-1185">Reference proteome</keyword>
<feature type="transmembrane region" description="Helical" evidence="1">
    <location>
        <begin position="7"/>
        <end position="29"/>
    </location>
</feature>
<accession>A0ABX6QND2</accession>
<protein>
    <submittedName>
        <fullName evidence="2">DUF1772 domain-containing protein</fullName>
    </submittedName>
</protein>
<dbReference type="InterPro" id="IPR013901">
    <property type="entry name" value="Anthrone_oxy"/>
</dbReference>
<feature type="transmembrane region" description="Helical" evidence="1">
    <location>
        <begin position="58"/>
        <end position="80"/>
    </location>
</feature>
<reference evidence="2 3" key="1">
    <citation type="submission" date="2020-06" db="EMBL/GenBank/DDBJ databases">
        <title>Genome sequence of Rhizobium sp strain ADMK78.</title>
        <authorList>
            <person name="Rahi P."/>
        </authorList>
    </citation>
    <scope>NUCLEOTIDE SEQUENCE [LARGE SCALE GENOMIC DNA]</scope>
    <source>
        <strain evidence="2 3">ADMK78</strain>
    </source>
</reference>
<evidence type="ECO:0000313" key="2">
    <source>
        <dbReference type="EMBL" id="QLF70040.1"/>
    </source>
</evidence>
<organism evidence="2 3">
    <name type="scientific">Peteryoungia desertarenae</name>
    <dbReference type="NCBI Taxonomy" id="1813451"/>
    <lineage>
        <taxon>Bacteria</taxon>
        <taxon>Pseudomonadati</taxon>
        <taxon>Pseudomonadota</taxon>
        <taxon>Alphaproteobacteria</taxon>
        <taxon>Hyphomicrobiales</taxon>
        <taxon>Rhizobiaceae</taxon>
        <taxon>Peteryoungia</taxon>
    </lineage>
</organism>
<keyword evidence="1" id="KW-1133">Transmembrane helix</keyword>
<feature type="transmembrane region" description="Helical" evidence="1">
    <location>
        <begin position="87"/>
        <end position="106"/>
    </location>
</feature>
<sequence length="178" mass="19484">MTPFLFLYPFSILSLLSSGAIFGFFYAWICSTMWGLDAANPALAIGAMQAMNASVRNMVFAPAFFGTPFILFATALLAWFSRMKAASLLFGIGGLIYLLGGMMLTMSVNVPMNEALAAVAIPQDAAEAQRIWENYSGPWQFWNTIRTIVSGVTLALTGIAIFTLRPKDRMILSFNDPK</sequence>
<proteinExistence type="predicted"/>
<feature type="transmembrane region" description="Helical" evidence="1">
    <location>
        <begin position="145"/>
        <end position="164"/>
    </location>
</feature>
<dbReference type="EMBL" id="CP058350">
    <property type="protein sequence ID" value="QLF70040.1"/>
    <property type="molecule type" value="Genomic_DNA"/>
</dbReference>
<evidence type="ECO:0000313" key="3">
    <source>
        <dbReference type="Proteomes" id="UP000308530"/>
    </source>
</evidence>